<dbReference type="AlphaFoldDB" id="A0A0M3HKG5"/>
<organism evidence="2 3">
    <name type="scientific">Ascaris lumbricoides</name>
    <name type="common">Giant roundworm</name>
    <dbReference type="NCBI Taxonomy" id="6252"/>
    <lineage>
        <taxon>Eukaryota</taxon>
        <taxon>Metazoa</taxon>
        <taxon>Ecdysozoa</taxon>
        <taxon>Nematoda</taxon>
        <taxon>Chromadorea</taxon>
        <taxon>Rhabditida</taxon>
        <taxon>Spirurina</taxon>
        <taxon>Ascaridomorpha</taxon>
        <taxon>Ascaridoidea</taxon>
        <taxon>Ascarididae</taxon>
        <taxon>Ascaris</taxon>
    </lineage>
</organism>
<dbReference type="InterPro" id="IPR006621">
    <property type="entry name" value="Nose-resist-to-fluoxetine_N"/>
</dbReference>
<proteinExistence type="predicted"/>
<name>A0A0M3HKG5_ASCLU</name>
<feature type="domain" description="Nose resistant-to-fluoxetine protein N-terminal" evidence="1">
    <location>
        <begin position="1"/>
        <end position="57"/>
    </location>
</feature>
<reference evidence="3" key="1">
    <citation type="submission" date="2017-02" db="UniProtKB">
        <authorList>
            <consortium name="WormBaseParasite"/>
        </authorList>
    </citation>
    <scope>IDENTIFICATION</scope>
</reference>
<accession>A0A0M3HKG5</accession>
<dbReference type="WBParaSite" id="ALUE_0000201001-mRNA-1">
    <property type="protein sequence ID" value="ALUE_0000201001-mRNA-1"/>
    <property type="gene ID" value="ALUE_0000201001"/>
</dbReference>
<evidence type="ECO:0000259" key="1">
    <source>
        <dbReference type="Pfam" id="PF20146"/>
    </source>
</evidence>
<keyword evidence="2" id="KW-1185">Reference proteome</keyword>
<sequence length="106" mass="11967">VDALGKIPAGILGGNNLWIGSWSACRRISVIKNRQGQRWNGQYCMARFQPFNRDNPLKNIGSSDVSDPTAQCRYSKLLLSFYNGSKIIILYNNIQSYESLLKILQV</sequence>
<dbReference type="Proteomes" id="UP000036681">
    <property type="component" value="Unplaced"/>
</dbReference>
<protein>
    <submittedName>
        <fullName evidence="3">NRF domain-containing protein</fullName>
    </submittedName>
</protein>
<evidence type="ECO:0000313" key="3">
    <source>
        <dbReference type="WBParaSite" id="ALUE_0000201001-mRNA-1"/>
    </source>
</evidence>
<dbReference type="Pfam" id="PF20146">
    <property type="entry name" value="NRF"/>
    <property type="match status" value="1"/>
</dbReference>
<evidence type="ECO:0000313" key="2">
    <source>
        <dbReference type="Proteomes" id="UP000036681"/>
    </source>
</evidence>